<feature type="binding site" evidence="7">
    <location>
        <position position="135"/>
    </location>
    <ligand>
        <name>glyoxylate</name>
        <dbReference type="ChEBI" id="CHEBI:36655"/>
    </ligand>
</feature>
<dbReference type="eggNOG" id="COG1304">
    <property type="taxonomic scope" value="Bacteria"/>
</dbReference>
<feature type="binding site" evidence="7">
    <location>
        <position position="112"/>
    </location>
    <ligand>
        <name>FMN</name>
        <dbReference type="ChEBI" id="CHEBI:58210"/>
    </ligand>
</feature>
<dbReference type="STRING" id="641526.ADIWIN_3561"/>
<name>S7VKJ0_9FLAO</name>
<evidence type="ECO:0000256" key="7">
    <source>
        <dbReference type="PIRSR" id="PIRSR000138-2"/>
    </source>
</evidence>
<dbReference type="CDD" id="cd02809">
    <property type="entry name" value="alpha_hydroxyacid_oxid_FMN"/>
    <property type="match status" value="1"/>
</dbReference>
<feature type="binding site" evidence="7">
    <location>
        <position position="30"/>
    </location>
    <ligand>
        <name>glyoxylate</name>
        <dbReference type="ChEBI" id="CHEBI:36655"/>
    </ligand>
</feature>
<dbReference type="GO" id="GO:0004460">
    <property type="term" value="F:L-lactate dehydrogenase (cytochrome) activity"/>
    <property type="evidence" value="ECO:0007669"/>
    <property type="project" value="UniProtKB-EC"/>
</dbReference>
<sequence>MAIEFNSKYPSVDDLRTKAEKMIPKFAFEYLDGGCNEDVNLHRNTSELRDVQLIPQYLRDFNGASLKTKLFGIEYDAPFGIAPVGLQGLMWPNAPEILAKAAHKHNVPFILSTVTTTSIERAAELTEGKAWFQLYHPTEDRLRDDIINRAAAAECPVLVILCDVPTFGFRPRDIRNGLAMPPKMSVKNIMQVLGKPKWAMNTLRYGQPSFETLKPYMPKGLDLKQLGKFMDATFSGRLNEEKIKPIRDMWKGKIVLKGVASEEDAKEAIRLGLDGIIVSNHGGRQLDAGESTIKPLVNIAAKYGDQIEVMMDSGIRSGPDVARSLASGAKFTFMGRSFMYGVSALGNKGGDHTISLLKTELQQVMEQLCCENVEDLPKHLLIK</sequence>
<evidence type="ECO:0000256" key="4">
    <source>
        <dbReference type="ARBA" id="ARBA00023002"/>
    </source>
</evidence>
<feature type="binding site" evidence="7">
    <location>
        <position position="281"/>
    </location>
    <ligand>
        <name>glyoxylate</name>
        <dbReference type="ChEBI" id="CHEBI:36655"/>
    </ligand>
</feature>
<dbReference type="InterPro" id="IPR037396">
    <property type="entry name" value="FMN_HAD"/>
</dbReference>
<comment type="similarity">
    <text evidence="5">Belongs to the FMN-dependent alpha-hydroxy acid dehydrogenase family.</text>
</comment>
<dbReference type="Gene3D" id="3.20.20.70">
    <property type="entry name" value="Aldolase class I"/>
    <property type="match status" value="1"/>
</dbReference>
<dbReference type="GO" id="GO:0004459">
    <property type="term" value="F:L-lactate dehydrogenase (NAD+) activity"/>
    <property type="evidence" value="ECO:0007669"/>
    <property type="project" value="TreeGrafter"/>
</dbReference>
<dbReference type="PROSITE" id="PS51349">
    <property type="entry name" value="FMN_HYDROXY_ACID_DH_2"/>
    <property type="match status" value="1"/>
</dbReference>
<comment type="caution">
    <text evidence="9">The sequence shown here is derived from an EMBL/GenBank/DDBJ whole genome shotgun (WGS) entry which is preliminary data.</text>
</comment>
<dbReference type="OrthoDB" id="9770452at2"/>
<dbReference type="Proteomes" id="UP000014962">
    <property type="component" value="Unassembled WGS sequence"/>
</dbReference>
<feature type="binding site" evidence="7">
    <location>
        <position position="170"/>
    </location>
    <ligand>
        <name>glyoxylate</name>
        <dbReference type="ChEBI" id="CHEBI:36655"/>
    </ligand>
</feature>
<proteinExistence type="inferred from homology"/>
<dbReference type="InterPro" id="IPR012133">
    <property type="entry name" value="Alpha-hydoxy_acid_DH_FMN"/>
</dbReference>
<feature type="binding site" evidence="7">
    <location>
        <position position="257"/>
    </location>
    <ligand>
        <name>FMN</name>
        <dbReference type="ChEBI" id="CHEBI:58210"/>
    </ligand>
</feature>
<dbReference type="PIRSF" id="PIRSF000138">
    <property type="entry name" value="Al-hdrx_acd_dh"/>
    <property type="match status" value="1"/>
</dbReference>
<evidence type="ECO:0000256" key="5">
    <source>
        <dbReference type="ARBA" id="ARBA00024042"/>
    </source>
</evidence>
<evidence type="ECO:0000313" key="9">
    <source>
        <dbReference type="EMBL" id="EPR70461.1"/>
    </source>
</evidence>
<dbReference type="AlphaFoldDB" id="S7VKJ0"/>
<feature type="binding site" evidence="7">
    <location>
        <position position="133"/>
    </location>
    <ligand>
        <name>FMN</name>
        <dbReference type="ChEBI" id="CHEBI:58210"/>
    </ligand>
</feature>
<dbReference type="GO" id="GO:0009060">
    <property type="term" value="P:aerobic respiration"/>
    <property type="evidence" value="ECO:0007669"/>
    <property type="project" value="TreeGrafter"/>
</dbReference>
<keyword evidence="2 7" id="KW-0285">Flavoprotein</keyword>
<protein>
    <submittedName>
        <fullName evidence="9">L-lactate dehydrogenase</fullName>
        <ecNumber evidence="9">1.1.2.3</ecNumber>
    </submittedName>
</protein>
<reference evidence="9 10" key="1">
    <citation type="journal article" date="2013" name="Genome Announc.">
        <title>Draft Genome Sequence of Winogradskyella psychrotolerans RS-3T, Isolated from the Marine Transect of Kongsfjorden, Ny-Alesund, Svalbard, Arctic Ocean.</title>
        <authorList>
            <person name="Kumar Pinnaka A."/>
            <person name="Ara S."/>
            <person name="Singh A."/>
            <person name="Shivaji S."/>
        </authorList>
    </citation>
    <scope>NUCLEOTIDE SEQUENCE [LARGE SCALE GENOMIC DNA]</scope>
    <source>
        <strain evidence="9 10">RS-3</strain>
    </source>
</reference>
<keyword evidence="3 7" id="KW-0288">FMN</keyword>
<dbReference type="EMBL" id="ATMR01000185">
    <property type="protein sequence ID" value="EPR70461.1"/>
    <property type="molecule type" value="Genomic_DNA"/>
</dbReference>
<dbReference type="GO" id="GO:0010181">
    <property type="term" value="F:FMN binding"/>
    <property type="evidence" value="ECO:0007669"/>
    <property type="project" value="InterPro"/>
</dbReference>
<keyword evidence="10" id="KW-1185">Reference proteome</keyword>
<comment type="cofactor">
    <cofactor evidence="1">
        <name>FMN</name>
        <dbReference type="ChEBI" id="CHEBI:58210"/>
    </cofactor>
</comment>
<dbReference type="InterPro" id="IPR000262">
    <property type="entry name" value="FMN-dep_DH"/>
</dbReference>
<organism evidence="9 10">
    <name type="scientific">Winogradskyella psychrotolerans RS-3</name>
    <dbReference type="NCBI Taxonomy" id="641526"/>
    <lineage>
        <taxon>Bacteria</taxon>
        <taxon>Pseudomonadati</taxon>
        <taxon>Bacteroidota</taxon>
        <taxon>Flavobacteriia</taxon>
        <taxon>Flavobacteriales</taxon>
        <taxon>Flavobacteriaceae</taxon>
        <taxon>Winogradskyella</taxon>
    </lineage>
</organism>
<dbReference type="EC" id="1.1.2.3" evidence="9"/>
<feature type="binding site" evidence="7">
    <location>
        <position position="284"/>
    </location>
    <ligand>
        <name>glyoxylate</name>
        <dbReference type="ChEBI" id="CHEBI:36655"/>
    </ligand>
</feature>
<dbReference type="PATRIC" id="fig|641526.4.peg.3530"/>
<feature type="active site" description="Proton acceptor" evidence="6">
    <location>
        <position position="281"/>
    </location>
</feature>
<evidence type="ECO:0000256" key="3">
    <source>
        <dbReference type="ARBA" id="ARBA00022643"/>
    </source>
</evidence>
<dbReference type="PANTHER" id="PTHR10578">
    <property type="entry name" value="S -2-HYDROXY-ACID OXIDASE-RELATED"/>
    <property type="match status" value="1"/>
</dbReference>
<evidence type="ECO:0000259" key="8">
    <source>
        <dbReference type="PROSITE" id="PS51349"/>
    </source>
</evidence>
<evidence type="ECO:0000256" key="6">
    <source>
        <dbReference type="PIRSR" id="PIRSR000138-1"/>
    </source>
</evidence>
<evidence type="ECO:0000256" key="1">
    <source>
        <dbReference type="ARBA" id="ARBA00001917"/>
    </source>
</evidence>
<gene>
    <name evidence="9" type="ORF">ADIWIN_3561</name>
</gene>
<feature type="binding site" evidence="7">
    <location>
        <begin position="312"/>
        <end position="316"/>
    </location>
    <ligand>
        <name>FMN</name>
        <dbReference type="ChEBI" id="CHEBI:58210"/>
    </ligand>
</feature>
<feature type="binding site" evidence="7">
    <location>
        <position position="279"/>
    </location>
    <ligand>
        <name>FMN</name>
        <dbReference type="ChEBI" id="CHEBI:58210"/>
    </ligand>
</feature>
<dbReference type="InterPro" id="IPR013785">
    <property type="entry name" value="Aldolase_TIM"/>
</dbReference>
<dbReference type="GO" id="GO:0005886">
    <property type="term" value="C:plasma membrane"/>
    <property type="evidence" value="ECO:0007669"/>
    <property type="project" value="TreeGrafter"/>
</dbReference>
<feature type="binding site" evidence="7">
    <location>
        <begin position="83"/>
        <end position="85"/>
    </location>
    <ligand>
        <name>FMN</name>
        <dbReference type="ChEBI" id="CHEBI:58210"/>
    </ligand>
</feature>
<feature type="domain" description="FMN hydroxy acid dehydrogenase" evidence="8">
    <location>
        <begin position="4"/>
        <end position="383"/>
    </location>
</feature>
<keyword evidence="4 9" id="KW-0560">Oxidoreductase</keyword>
<evidence type="ECO:0000313" key="10">
    <source>
        <dbReference type="Proteomes" id="UP000014962"/>
    </source>
</evidence>
<dbReference type="PROSITE" id="PS00557">
    <property type="entry name" value="FMN_HYDROXY_ACID_DH_1"/>
    <property type="match status" value="1"/>
</dbReference>
<feature type="binding site" evidence="7">
    <location>
        <begin position="335"/>
        <end position="336"/>
    </location>
    <ligand>
        <name>FMN</name>
        <dbReference type="ChEBI" id="CHEBI:58210"/>
    </ligand>
</feature>
<evidence type="ECO:0000256" key="2">
    <source>
        <dbReference type="ARBA" id="ARBA00022630"/>
    </source>
</evidence>
<dbReference type="InterPro" id="IPR008259">
    <property type="entry name" value="FMN_hydac_DH_AS"/>
</dbReference>
<dbReference type="PANTHER" id="PTHR10578:SF107">
    <property type="entry name" value="2-HYDROXYACID OXIDASE 1"/>
    <property type="match status" value="1"/>
</dbReference>
<dbReference type="Pfam" id="PF01070">
    <property type="entry name" value="FMN_dh"/>
    <property type="match status" value="1"/>
</dbReference>
<dbReference type="RefSeq" id="WP_020897069.1">
    <property type="nucleotide sequence ID" value="NZ_ATMR01000185.1"/>
</dbReference>
<dbReference type="SUPFAM" id="SSF51395">
    <property type="entry name" value="FMN-linked oxidoreductases"/>
    <property type="match status" value="1"/>
</dbReference>
<accession>S7VKJ0</accession>